<comment type="function">
    <text evidence="3">Flagellin is the subunit protein which polymerizes to form the filaments of bacterial flagella.</text>
</comment>
<comment type="subcellular location">
    <subcellularLocation>
        <location evidence="3">Secreted</location>
    </subcellularLocation>
    <subcellularLocation>
        <location evidence="3">Bacterial flagellum</location>
    </subcellularLocation>
</comment>
<evidence type="ECO:0000256" key="2">
    <source>
        <dbReference type="ARBA" id="ARBA00023143"/>
    </source>
</evidence>
<reference evidence="6 7" key="1">
    <citation type="journal article" date="2023" name="ISME J.">
        <title>Cultivation and genomic characterization of novel and ubiquitous marine nitrite-oxidizing bacteria from the Nitrospirales.</title>
        <authorList>
            <person name="Mueller A.J."/>
            <person name="Daebeler A."/>
            <person name="Herbold C.W."/>
            <person name="Kirkegaard R.H."/>
            <person name="Daims H."/>
        </authorList>
    </citation>
    <scope>NUCLEOTIDE SEQUENCE [LARGE SCALE GENOMIC DNA]</scope>
    <source>
        <strain evidence="6 7">EB</strain>
    </source>
</reference>
<organism evidence="6 7">
    <name type="scientific">Candidatus Nitronereus thalassa</name>
    <dbReference type="NCBI Taxonomy" id="3020898"/>
    <lineage>
        <taxon>Bacteria</taxon>
        <taxon>Pseudomonadati</taxon>
        <taxon>Nitrospirota</taxon>
        <taxon>Nitrospiria</taxon>
        <taxon>Nitrospirales</taxon>
        <taxon>Nitrospiraceae</taxon>
        <taxon>Candidatus Nitronereus</taxon>
    </lineage>
</organism>
<dbReference type="InterPro" id="IPR046358">
    <property type="entry name" value="Flagellin_C"/>
</dbReference>
<evidence type="ECO:0000256" key="1">
    <source>
        <dbReference type="ARBA" id="ARBA00005709"/>
    </source>
</evidence>
<evidence type="ECO:0000259" key="5">
    <source>
        <dbReference type="Pfam" id="PF00700"/>
    </source>
</evidence>
<keyword evidence="6" id="KW-0282">Flagellum</keyword>
<accession>A0ABU3K652</accession>
<evidence type="ECO:0000256" key="3">
    <source>
        <dbReference type="RuleBase" id="RU362073"/>
    </source>
</evidence>
<dbReference type="Pfam" id="PF00669">
    <property type="entry name" value="Flagellin_N"/>
    <property type="match status" value="1"/>
</dbReference>
<dbReference type="Proteomes" id="UP001250932">
    <property type="component" value="Unassembled WGS sequence"/>
</dbReference>
<keyword evidence="7" id="KW-1185">Reference proteome</keyword>
<dbReference type="PANTHER" id="PTHR42792">
    <property type="entry name" value="FLAGELLIN"/>
    <property type="match status" value="1"/>
</dbReference>
<evidence type="ECO:0000313" key="6">
    <source>
        <dbReference type="EMBL" id="MDT7041861.1"/>
    </source>
</evidence>
<sequence length="473" mass="50689">MRITQQQQINLILGQYQNQQGAFARVSEALSSGKKVNRPSDEPIAYEQILKFRNVLNNIEKRSLAVHEGASRLNLSENSIGTAGSIVQRAKEIALQQRNDTSSSAERQAVAKEVHQLLLSLRDAANTKINERYLFSGFETQTETYALSTSVSATGRTPTISANDDNTGTTSSTVAIQTAASLTGNEYKISFSDSTTFDVINLTTGATVLASQTYSSGANIDFDGLRTVLTDNPSGPLGGDEFQITAHNPSDATITASVTTPSALQPNIYEIRFTSTTAFDIVNLTDNQVLSTGNAYVSGANIVFAGITAVVTDGTVTPQPGDVFRVRPNYTYQGDTGSIAVEYEDGKTIATNVVGSQVFSGPSVDIFDALQDLEQALLTNSPSDLAAVITNLSTGLDQLTDARADIGSKVNRLDRIAEGLDLLAVTTQDERSAIEDTDFAEASSQLATLELNLQASLLTLNRQFQISLLNFLR</sequence>
<keyword evidence="2 3" id="KW-0975">Bacterial flagellum</keyword>
<dbReference type="PANTHER" id="PTHR42792:SF1">
    <property type="entry name" value="FLAGELLAR HOOK-ASSOCIATED PROTEIN 3"/>
    <property type="match status" value="1"/>
</dbReference>
<dbReference type="SUPFAM" id="SSF64518">
    <property type="entry name" value="Phase 1 flagellin"/>
    <property type="match status" value="1"/>
</dbReference>
<dbReference type="Pfam" id="PF00700">
    <property type="entry name" value="Flagellin_C"/>
    <property type="match status" value="1"/>
</dbReference>
<dbReference type="Gene3D" id="1.20.1330.10">
    <property type="entry name" value="f41 fragment of flagellin, N-terminal domain"/>
    <property type="match status" value="2"/>
</dbReference>
<evidence type="ECO:0000313" key="7">
    <source>
        <dbReference type="Proteomes" id="UP001250932"/>
    </source>
</evidence>
<dbReference type="InterPro" id="IPR001029">
    <property type="entry name" value="Flagellin_N"/>
</dbReference>
<dbReference type="InterPro" id="IPR001492">
    <property type="entry name" value="Flagellin"/>
</dbReference>
<protein>
    <recommendedName>
        <fullName evidence="3">Flagellin</fullName>
    </recommendedName>
</protein>
<keyword evidence="3" id="KW-0964">Secreted</keyword>
<proteinExistence type="inferred from homology"/>
<comment type="caution">
    <text evidence="6">The sequence shown here is derived from an EMBL/GenBank/DDBJ whole genome shotgun (WGS) entry which is preliminary data.</text>
</comment>
<gene>
    <name evidence="6" type="ORF">PPG34_05820</name>
</gene>
<evidence type="ECO:0000259" key="4">
    <source>
        <dbReference type="Pfam" id="PF00669"/>
    </source>
</evidence>
<dbReference type="RefSeq" id="WP_313832209.1">
    <property type="nucleotide sequence ID" value="NZ_JAQOUE010000001.1"/>
</dbReference>
<comment type="similarity">
    <text evidence="1 3">Belongs to the bacterial flagellin family.</text>
</comment>
<dbReference type="EMBL" id="JAQOUE010000001">
    <property type="protein sequence ID" value="MDT7041861.1"/>
    <property type="molecule type" value="Genomic_DNA"/>
</dbReference>
<keyword evidence="6" id="KW-0966">Cell projection</keyword>
<keyword evidence="6" id="KW-0969">Cilium</keyword>
<feature type="domain" description="Flagellin C-terminal" evidence="5">
    <location>
        <begin position="392"/>
        <end position="472"/>
    </location>
</feature>
<name>A0ABU3K652_9BACT</name>
<feature type="domain" description="Flagellin N-terminal" evidence="4">
    <location>
        <begin position="16"/>
        <end position="139"/>
    </location>
</feature>